<feature type="domain" description="Helicase ATP-binding" evidence="11">
    <location>
        <begin position="1"/>
        <end position="271"/>
    </location>
</feature>
<evidence type="ECO:0000256" key="9">
    <source>
        <dbReference type="ARBA" id="ARBA00079061"/>
    </source>
</evidence>
<evidence type="ECO:0000256" key="5">
    <source>
        <dbReference type="ARBA" id="ARBA00038058"/>
    </source>
</evidence>
<evidence type="ECO:0000256" key="7">
    <source>
        <dbReference type="ARBA" id="ARBA00048954"/>
    </source>
</evidence>
<evidence type="ECO:0000259" key="11">
    <source>
        <dbReference type="PROSITE" id="PS51193"/>
    </source>
</evidence>
<name>A0A7X8TLH1_9MICC</name>
<dbReference type="Gene3D" id="3.40.50.300">
    <property type="entry name" value="P-loop containing nucleotide triphosphate hydrolases"/>
    <property type="match status" value="2"/>
</dbReference>
<gene>
    <name evidence="12" type="ORF">HGQ17_13350</name>
</gene>
<organism evidence="12 13">
    <name type="scientific">Nesterenkonia sedimenti</name>
    <dbReference type="NCBI Taxonomy" id="1463632"/>
    <lineage>
        <taxon>Bacteria</taxon>
        <taxon>Bacillati</taxon>
        <taxon>Actinomycetota</taxon>
        <taxon>Actinomycetes</taxon>
        <taxon>Micrococcales</taxon>
        <taxon>Micrococcaceae</taxon>
        <taxon>Nesterenkonia</taxon>
    </lineage>
</organism>
<evidence type="ECO:0000256" key="4">
    <source>
        <dbReference type="ARBA" id="ARBA00022840"/>
    </source>
</evidence>
<reference evidence="12 13" key="1">
    <citation type="submission" date="2020-04" db="EMBL/GenBank/DDBJ databases">
        <title>Nesterenkonia sp. nov., isolated from marine sediment.</title>
        <authorList>
            <person name="Zhang G."/>
        </authorList>
    </citation>
    <scope>NUCLEOTIDE SEQUENCE [LARGE SCALE GENOMIC DNA]</scope>
    <source>
        <strain evidence="12 13">MY13</strain>
    </source>
</reference>
<dbReference type="GO" id="GO:0016818">
    <property type="term" value="F:hydrolase activity, acting on acid anhydrides, in phosphorus-containing anhydrides"/>
    <property type="evidence" value="ECO:0007669"/>
    <property type="project" value="InterPro"/>
</dbReference>
<dbReference type="GO" id="GO:0003676">
    <property type="term" value="F:nucleic acid binding"/>
    <property type="evidence" value="ECO:0007669"/>
    <property type="project" value="InterPro"/>
</dbReference>
<comment type="caution">
    <text evidence="12">The sequence shown here is derived from an EMBL/GenBank/DDBJ whole genome shotgun (WGS) entry which is preliminary data.</text>
</comment>
<dbReference type="Pfam" id="PF00270">
    <property type="entry name" value="DEAD"/>
    <property type="match status" value="1"/>
</dbReference>
<dbReference type="PANTHER" id="PTHR11472">
    <property type="entry name" value="DNA REPAIR DEAD HELICASE RAD3/XP-D SUBFAMILY MEMBER"/>
    <property type="match status" value="1"/>
</dbReference>
<dbReference type="GO" id="GO:0005524">
    <property type="term" value="F:ATP binding"/>
    <property type="evidence" value="ECO:0007669"/>
    <property type="project" value="UniProtKB-KW"/>
</dbReference>
<dbReference type="InterPro" id="IPR045028">
    <property type="entry name" value="DinG/Rad3-like"/>
</dbReference>
<evidence type="ECO:0000256" key="8">
    <source>
        <dbReference type="ARBA" id="ARBA00073590"/>
    </source>
</evidence>
<evidence type="ECO:0000313" key="13">
    <source>
        <dbReference type="Proteomes" id="UP000523139"/>
    </source>
</evidence>
<keyword evidence="13" id="KW-1185">Reference proteome</keyword>
<keyword evidence="3 12" id="KW-0347">Helicase</keyword>
<keyword evidence="4" id="KW-0067">ATP-binding</keyword>
<dbReference type="AlphaFoldDB" id="A0A7X8TLH1"/>
<evidence type="ECO:0000313" key="12">
    <source>
        <dbReference type="EMBL" id="NLS10962.1"/>
    </source>
</evidence>
<dbReference type="InterPro" id="IPR006555">
    <property type="entry name" value="ATP-dep_Helicase_C"/>
</dbReference>
<dbReference type="EMBL" id="JABAHY010000018">
    <property type="protein sequence ID" value="NLS10962.1"/>
    <property type="molecule type" value="Genomic_DNA"/>
</dbReference>
<dbReference type="PROSITE" id="PS51193">
    <property type="entry name" value="HELICASE_ATP_BIND_2"/>
    <property type="match status" value="1"/>
</dbReference>
<dbReference type="SUPFAM" id="SSF52540">
    <property type="entry name" value="P-loop containing nucleoside triphosphate hydrolases"/>
    <property type="match status" value="1"/>
</dbReference>
<accession>A0A7X8TLH1</accession>
<dbReference type="GO" id="GO:0043139">
    <property type="term" value="F:5'-3' DNA helicase activity"/>
    <property type="evidence" value="ECO:0007669"/>
    <property type="project" value="UniProtKB-EC"/>
</dbReference>
<dbReference type="InterPro" id="IPR011545">
    <property type="entry name" value="DEAD/DEAH_box_helicase_dom"/>
</dbReference>
<dbReference type="EC" id="5.6.2.3" evidence="6"/>
<evidence type="ECO:0000256" key="10">
    <source>
        <dbReference type="SAM" id="MobiDB-lite"/>
    </source>
</evidence>
<dbReference type="GO" id="GO:0006139">
    <property type="term" value="P:nucleobase-containing compound metabolic process"/>
    <property type="evidence" value="ECO:0007669"/>
    <property type="project" value="InterPro"/>
</dbReference>
<evidence type="ECO:0000256" key="1">
    <source>
        <dbReference type="ARBA" id="ARBA00022741"/>
    </source>
</evidence>
<evidence type="ECO:0000256" key="6">
    <source>
        <dbReference type="ARBA" id="ARBA00044969"/>
    </source>
</evidence>
<protein>
    <recommendedName>
        <fullName evidence="8">ATP-dependent helicase DinG</fullName>
        <ecNumber evidence="6">5.6.2.3</ecNumber>
    </recommendedName>
    <alternativeName>
        <fullName evidence="9">DNA 5'-3' helicase DinG</fullName>
    </alternativeName>
</protein>
<proteinExistence type="inferred from homology"/>
<feature type="region of interest" description="Disordered" evidence="10">
    <location>
        <begin position="304"/>
        <end position="324"/>
    </location>
</feature>
<evidence type="ECO:0000256" key="2">
    <source>
        <dbReference type="ARBA" id="ARBA00022801"/>
    </source>
</evidence>
<evidence type="ECO:0000256" key="3">
    <source>
        <dbReference type="ARBA" id="ARBA00022806"/>
    </source>
</evidence>
<comment type="catalytic activity">
    <reaction evidence="7">
        <text>ATP + H2O = ADP + phosphate + H(+)</text>
        <dbReference type="Rhea" id="RHEA:13065"/>
        <dbReference type="ChEBI" id="CHEBI:15377"/>
        <dbReference type="ChEBI" id="CHEBI:15378"/>
        <dbReference type="ChEBI" id="CHEBI:30616"/>
        <dbReference type="ChEBI" id="CHEBI:43474"/>
        <dbReference type="ChEBI" id="CHEBI:456216"/>
        <dbReference type="EC" id="5.6.2.3"/>
    </reaction>
</comment>
<dbReference type="Proteomes" id="UP000523139">
    <property type="component" value="Unassembled WGS sequence"/>
</dbReference>
<comment type="similarity">
    <text evidence="5">Belongs to the helicase family. DinG subfamily.</text>
</comment>
<sequence length="644" mass="69054">MTRHVAQSLQTGKHLLVQAGTGTGKSLAYLVPAIAHAVEAERPVVVSTATLALQAQIIGRDLPRLLESIESELPRPVEVGLVKGRANYLCKQKLAGGFPEEDEAEEALFSAETEPTGGIRYEPTTRTGREVVMLREWAEETETGDRDDLDEGVTDKAWRQVSVNAVDCLGKKCPMIEECFSELARKHAAESDVVITNHAVLAIDAFEGLEVLPEHDAVIIDEAHELADRVTSAVTGQLSAQMVQAAASSMRKHTAINVEDIQSAGTGIEAAFNGVPDGLLGGPRKTGLLNEQQAAAVETLRNAAHQGLKDSKESGSEAQPGRTNARARLQAVYDVAERMLSAQDTDDVIWVDRPATFTPGQGYQPADISDPPMLYVAPTSVAGRLREGLFGDRTVVMTSATLTIADSFEPLAGSLGLLGSQAPAWESVDVGSPFEYPKQGMLYVAKHLPPPSLRTQEAQRKELAGLIEASGGATLALFSSKRAAEQAAEELRETLDVPILCQGESTMSALVRQFAEEEKTCLFGTMSLWQGVDVPGRSCRLVAIDRIPFPRPDDPLNTARSQEVAKAGGNGFMRVAATHAAIRLSQGAGRLIRTAEDRGVLAVLDSRLATARYGDFLKRSMPPFWPTHDGETARSALSRLAAAS</sequence>
<dbReference type="InterPro" id="IPR014013">
    <property type="entry name" value="Helic_SF1/SF2_ATP-bd_DinG/Rad3"/>
</dbReference>
<keyword evidence="1" id="KW-0547">Nucleotide-binding</keyword>
<dbReference type="InterPro" id="IPR027417">
    <property type="entry name" value="P-loop_NTPase"/>
</dbReference>
<dbReference type="Pfam" id="PF13307">
    <property type="entry name" value="Helicase_C_2"/>
    <property type="match status" value="1"/>
</dbReference>
<dbReference type="FunFam" id="3.40.50.300:FF:000437">
    <property type="entry name" value="ATP-dependent DNA helicase DinG"/>
    <property type="match status" value="1"/>
</dbReference>
<dbReference type="SMART" id="SM00491">
    <property type="entry name" value="HELICc2"/>
    <property type="match status" value="1"/>
</dbReference>
<dbReference type="PANTHER" id="PTHR11472:SF34">
    <property type="entry name" value="REGULATOR OF TELOMERE ELONGATION HELICASE 1"/>
    <property type="match status" value="1"/>
</dbReference>
<keyword evidence="2" id="KW-0378">Hydrolase</keyword>